<feature type="compositionally biased region" description="Low complexity" evidence="1">
    <location>
        <begin position="404"/>
        <end position="414"/>
    </location>
</feature>
<evidence type="ECO:0000256" key="1">
    <source>
        <dbReference type="SAM" id="MobiDB-lite"/>
    </source>
</evidence>
<dbReference type="InterPro" id="IPR000719">
    <property type="entry name" value="Prot_kinase_dom"/>
</dbReference>
<dbReference type="GO" id="GO:0007165">
    <property type="term" value="P:signal transduction"/>
    <property type="evidence" value="ECO:0000318"/>
    <property type="project" value="GO_Central"/>
</dbReference>
<dbReference type="EnsemblMetazoa" id="PPA12377.1">
    <property type="protein sequence ID" value="PPA12377.1"/>
    <property type="gene ID" value="WBGene00101931"/>
</dbReference>
<dbReference type="GO" id="GO:0005524">
    <property type="term" value="F:ATP binding"/>
    <property type="evidence" value="ECO:0007669"/>
    <property type="project" value="InterPro"/>
</dbReference>
<dbReference type="InterPro" id="IPR050235">
    <property type="entry name" value="CK1_Ser-Thr_kinase"/>
</dbReference>
<dbReference type="GO" id="GO:0005634">
    <property type="term" value="C:nucleus"/>
    <property type="evidence" value="ECO:0000318"/>
    <property type="project" value="GO_Central"/>
</dbReference>
<gene>
    <name evidence="2" type="primary">WBGene00101931</name>
</gene>
<dbReference type="AlphaFoldDB" id="A0A2A6BGL4"/>
<accession>A0A2A6BGL4</accession>
<feature type="region of interest" description="Disordered" evidence="1">
    <location>
        <begin position="380"/>
        <end position="455"/>
    </location>
</feature>
<organism evidence="2 3">
    <name type="scientific">Pristionchus pacificus</name>
    <name type="common">Parasitic nematode worm</name>
    <dbReference type="NCBI Taxonomy" id="54126"/>
    <lineage>
        <taxon>Eukaryota</taxon>
        <taxon>Metazoa</taxon>
        <taxon>Ecdysozoa</taxon>
        <taxon>Nematoda</taxon>
        <taxon>Chromadorea</taxon>
        <taxon>Rhabditida</taxon>
        <taxon>Rhabditina</taxon>
        <taxon>Diplogasteromorpha</taxon>
        <taxon>Diplogasteroidea</taxon>
        <taxon>Neodiplogasteridae</taxon>
        <taxon>Pristionchus</taxon>
    </lineage>
</organism>
<evidence type="ECO:0000313" key="3">
    <source>
        <dbReference type="Proteomes" id="UP000005239"/>
    </source>
</evidence>
<dbReference type="InterPro" id="IPR011009">
    <property type="entry name" value="Kinase-like_dom_sf"/>
</dbReference>
<dbReference type="PROSITE" id="PS00108">
    <property type="entry name" value="PROTEIN_KINASE_ST"/>
    <property type="match status" value="1"/>
</dbReference>
<reference evidence="2" key="2">
    <citation type="submission" date="2022-06" db="UniProtKB">
        <authorList>
            <consortium name="EnsemblMetazoa"/>
        </authorList>
    </citation>
    <scope>IDENTIFICATION</scope>
    <source>
        <strain evidence="2">PS312</strain>
    </source>
</reference>
<evidence type="ECO:0000313" key="2">
    <source>
        <dbReference type="EnsemblMetazoa" id="PPA12377.1"/>
    </source>
</evidence>
<feature type="region of interest" description="Disordered" evidence="1">
    <location>
        <begin position="1"/>
        <end position="30"/>
    </location>
</feature>
<feature type="compositionally biased region" description="Polar residues" evidence="1">
    <location>
        <begin position="382"/>
        <end position="403"/>
    </location>
</feature>
<dbReference type="SUPFAM" id="SSF56112">
    <property type="entry name" value="Protein kinase-like (PK-like)"/>
    <property type="match status" value="1"/>
</dbReference>
<feature type="compositionally biased region" description="Low complexity" evidence="1">
    <location>
        <begin position="7"/>
        <end position="17"/>
    </location>
</feature>
<keyword evidence="3" id="KW-1185">Reference proteome</keyword>
<feature type="compositionally biased region" description="Basic and acidic residues" evidence="1">
    <location>
        <begin position="431"/>
        <end position="455"/>
    </location>
</feature>
<sequence length="455" mass="51904">MPIPLLSSSSSSSSSRHSPSRRFSRAVAPMVDRNDKEKEDLAKYRPGVILGGIWKIMELLDEGGFGKVYRVQHIIDLTNAALKIESIRMDGGSAIKLERSALERIHEKGTKEHVPMLYRSSRRKNINYMIVTLLGDNLRRIKDKHYPKKGYPVKCWIKVAIQCLVAIKTVHDSGYVHRDIKAPNFVFGHPNDTKKARIVHIIDFGLARQYALDDTKKKGAYRPRPARPHTDFRGTWNYASPAMHDYVELGRKDDIWSLVFMLMDLYASLPWVNCDSLDAIGKMKQRMKDEELMIKLPPELIPITKHLRTLDVYNRPNYTLINDCFDKVFTRFKASWFEPFDWESREAAAKYLAYQQGSKQMYTDPGPFFLEDPIKINVGPSKYSSSDDQVSRVSAKRSTTSINQPSSQPSSQPSGSAERPSAENIPMGSKEYIHKEGSNEAVPKEEPKDPKDPKN</sequence>
<dbReference type="OrthoDB" id="5979581at2759"/>
<dbReference type="SMART" id="SM00220">
    <property type="entry name" value="S_TKc"/>
    <property type="match status" value="1"/>
</dbReference>
<dbReference type="InterPro" id="IPR008271">
    <property type="entry name" value="Ser/Thr_kinase_AS"/>
</dbReference>
<protein>
    <submittedName>
        <fullName evidence="2">Protein kinase domain-containing protein</fullName>
    </submittedName>
</protein>
<dbReference type="Gene3D" id="1.10.510.10">
    <property type="entry name" value="Transferase(Phosphotransferase) domain 1"/>
    <property type="match status" value="1"/>
</dbReference>
<reference evidence="3" key="1">
    <citation type="journal article" date="2008" name="Nat. Genet.">
        <title>The Pristionchus pacificus genome provides a unique perspective on nematode lifestyle and parasitism.</title>
        <authorList>
            <person name="Dieterich C."/>
            <person name="Clifton S.W."/>
            <person name="Schuster L.N."/>
            <person name="Chinwalla A."/>
            <person name="Delehaunty K."/>
            <person name="Dinkelacker I."/>
            <person name="Fulton L."/>
            <person name="Fulton R."/>
            <person name="Godfrey J."/>
            <person name="Minx P."/>
            <person name="Mitreva M."/>
            <person name="Roeseler W."/>
            <person name="Tian H."/>
            <person name="Witte H."/>
            <person name="Yang S.P."/>
            <person name="Wilson R.K."/>
            <person name="Sommer R.J."/>
        </authorList>
    </citation>
    <scope>NUCLEOTIDE SEQUENCE [LARGE SCALE GENOMIC DNA]</scope>
    <source>
        <strain evidence="3">PS312</strain>
    </source>
</reference>
<dbReference type="PROSITE" id="PS50011">
    <property type="entry name" value="PROTEIN_KINASE_DOM"/>
    <property type="match status" value="1"/>
</dbReference>
<dbReference type="GO" id="GO:0004674">
    <property type="term" value="F:protein serine/threonine kinase activity"/>
    <property type="evidence" value="ECO:0000318"/>
    <property type="project" value="GO_Central"/>
</dbReference>
<accession>A0A8R1U8Q0</accession>
<dbReference type="Pfam" id="PF00069">
    <property type="entry name" value="Pkinase"/>
    <property type="match status" value="1"/>
</dbReference>
<name>A0A2A6BGL4_PRIPA</name>
<dbReference type="PANTHER" id="PTHR11909">
    <property type="entry name" value="CASEIN KINASE-RELATED"/>
    <property type="match status" value="1"/>
</dbReference>
<dbReference type="GO" id="GO:0005737">
    <property type="term" value="C:cytoplasm"/>
    <property type="evidence" value="ECO:0000318"/>
    <property type="project" value="GO_Central"/>
</dbReference>
<proteinExistence type="predicted"/>
<dbReference type="Proteomes" id="UP000005239">
    <property type="component" value="Unassembled WGS sequence"/>
</dbReference>